<dbReference type="RefSeq" id="WP_138620406.1">
    <property type="nucleotide sequence ID" value="NZ_SZVP01000001.1"/>
</dbReference>
<reference evidence="1 2" key="1">
    <citation type="submission" date="2019-05" db="EMBL/GenBank/DDBJ databases">
        <title>Colwellia ponticola sp. nov., isolated from seawater.</title>
        <authorList>
            <person name="Yoon J.-H."/>
        </authorList>
    </citation>
    <scope>NUCLEOTIDE SEQUENCE [LARGE SCALE GENOMIC DNA]</scope>
    <source>
        <strain evidence="1 2">OISW-25</strain>
    </source>
</reference>
<protein>
    <submittedName>
        <fullName evidence="1">Uncharacterized protein</fullName>
    </submittedName>
</protein>
<dbReference type="Proteomes" id="UP000307702">
    <property type="component" value="Unassembled WGS sequence"/>
</dbReference>
<sequence>MIKHQLSFAQVNLLNENLAEIIIDANVLISLEMAEEYEQFVAKNLTDNYTILVNKINHYDFSFEAKLSVASHENLTAIAVVTYNNESQKSVEKVAALRQRDGWNLRIFNGLSLGRQKALQWLQSELHRKKLRS</sequence>
<proteinExistence type="predicted"/>
<keyword evidence="2" id="KW-1185">Reference proteome</keyword>
<name>A0A8H2JPC2_9GAMM</name>
<dbReference type="EMBL" id="SZVP01000001">
    <property type="protein sequence ID" value="TMM47877.1"/>
    <property type="molecule type" value="Genomic_DNA"/>
</dbReference>
<evidence type="ECO:0000313" key="1">
    <source>
        <dbReference type="EMBL" id="TMM47877.1"/>
    </source>
</evidence>
<dbReference type="OrthoDB" id="1443546at2"/>
<evidence type="ECO:0000313" key="2">
    <source>
        <dbReference type="Proteomes" id="UP000307702"/>
    </source>
</evidence>
<organism evidence="1 2">
    <name type="scientific">Colwellia ponticola</name>
    <dbReference type="NCBI Taxonomy" id="2304625"/>
    <lineage>
        <taxon>Bacteria</taxon>
        <taxon>Pseudomonadati</taxon>
        <taxon>Pseudomonadota</taxon>
        <taxon>Gammaproteobacteria</taxon>
        <taxon>Alteromonadales</taxon>
        <taxon>Colwelliaceae</taxon>
        <taxon>Colwellia</taxon>
    </lineage>
</organism>
<accession>A0A8H2JPC2</accession>
<gene>
    <name evidence="1" type="ORF">FCS21_02630</name>
</gene>
<comment type="caution">
    <text evidence="1">The sequence shown here is derived from an EMBL/GenBank/DDBJ whole genome shotgun (WGS) entry which is preliminary data.</text>
</comment>
<dbReference type="AlphaFoldDB" id="A0A8H2JPC2"/>